<evidence type="ECO:0000313" key="3">
    <source>
        <dbReference type="Proteomes" id="UP000316621"/>
    </source>
</evidence>
<proteinExistence type="predicted"/>
<reference evidence="2 3" key="1">
    <citation type="journal article" date="2018" name="Science">
        <title>The opium poppy genome and morphinan production.</title>
        <authorList>
            <person name="Guo L."/>
            <person name="Winzer T."/>
            <person name="Yang X."/>
            <person name="Li Y."/>
            <person name="Ning Z."/>
            <person name="He Z."/>
            <person name="Teodor R."/>
            <person name="Lu Y."/>
            <person name="Bowser T.A."/>
            <person name="Graham I.A."/>
            <person name="Ye K."/>
        </authorList>
    </citation>
    <scope>NUCLEOTIDE SEQUENCE [LARGE SCALE GENOMIC DNA]</scope>
    <source>
        <strain evidence="3">cv. HN1</strain>
        <tissue evidence="2">Leaves</tissue>
    </source>
</reference>
<sequence>MDNGAGWKSKRREDLVKYMLVEGFQVALKFAHRTSKGCNYGPLYEWQVYKLVQGLVLVRAWGCKVRELFAWNPIQALKFYCYQLLGGEILQLHIDKGNEDGLYISSVASFSNLWALIMDAGTGFSSQIYELSPDFLHKVSSFYTIFQSLAVDYIVR</sequence>
<dbReference type="Pfam" id="PF24289">
    <property type="entry name" value="DUF7477"/>
    <property type="match status" value="1"/>
</dbReference>
<organism evidence="2 3">
    <name type="scientific">Papaver somniferum</name>
    <name type="common">Opium poppy</name>
    <dbReference type="NCBI Taxonomy" id="3469"/>
    <lineage>
        <taxon>Eukaryota</taxon>
        <taxon>Viridiplantae</taxon>
        <taxon>Streptophyta</taxon>
        <taxon>Embryophyta</taxon>
        <taxon>Tracheophyta</taxon>
        <taxon>Spermatophyta</taxon>
        <taxon>Magnoliopsida</taxon>
        <taxon>Ranunculales</taxon>
        <taxon>Papaveraceae</taxon>
        <taxon>Papaveroideae</taxon>
        <taxon>Papaver</taxon>
    </lineage>
</organism>
<dbReference type="Gramene" id="RZC82253">
    <property type="protein sequence ID" value="RZC82253"/>
    <property type="gene ID" value="C5167_045042"/>
</dbReference>
<dbReference type="OMA" id="KFAHRTS"/>
<dbReference type="STRING" id="3469.A0A4Y7L9U8"/>
<dbReference type="Proteomes" id="UP000316621">
    <property type="component" value="Chromosome 11"/>
</dbReference>
<dbReference type="InterPro" id="IPR055900">
    <property type="entry name" value="DUF7477"/>
</dbReference>
<name>A0A4Y7L9U8_PAPSO</name>
<protein>
    <recommendedName>
        <fullName evidence="1">DUF7477 domain-containing protein</fullName>
    </recommendedName>
</protein>
<gene>
    <name evidence="2" type="ORF">C5167_045042</name>
</gene>
<evidence type="ECO:0000259" key="1">
    <source>
        <dbReference type="Pfam" id="PF24289"/>
    </source>
</evidence>
<evidence type="ECO:0000313" key="2">
    <source>
        <dbReference type="EMBL" id="RZC82253.1"/>
    </source>
</evidence>
<keyword evidence="3" id="KW-1185">Reference proteome</keyword>
<feature type="domain" description="DUF7477" evidence="1">
    <location>
        <begin position="80"/>
        <end position="138"/>
    </location>
</feature>
<dbReference type="EMBL" id="CM010725">
    <property type="protein sequence ID" value="RZC82253.1"/>
    <property type="molecule type" value="Genomic_DNA"/>
</dbReference>
<dbReference type="AlphaFoldDB" id="A0A4Y7L9U8"/>
<accession>A0A4Y7L9U8</accession>